<name>A0A1F6T5R9_9PROT</name>
<dbReference type="Proteomes" id="UP000179334">
    <property type="component" value="Unassembled WGS sequence"/>
</dbReference>
<proteinExistence type="predicted"/>
<gene>
    <name evidence="1" type="ORF">A2V91_01775</name>
</gene>
<dbReference type="EMBL" id="MFSR01000026">
    <property type="protein sequence ID" value="OGI40482.1"/>
    <property type="molecule type" value="Genomic_DNA"/>
</dbReference>
<organism evidence="1 2">
    <name type="scientific">Candidatus Muproteobacteria bacterium RBG_16_64_10</name>
    <dbReference type="NCBI Taxonomy" id="1817757"/>
    <lineage>
        <taxon>Bacteria</taxon>
        <taxon>Pseudomonadati</taxon>
        <taxon>Pseudomonadota</taxon>
        <taxon>Candidatus Muproteobacteria</taxon>
    </lineage>
</organism>
<evidence type="ECO:0000313" key="2">
    <source>
        <dbReference type="Proteomes" id="UP000179334"/>
    </source>
</evidence>
<sequence>MKFKDVLKSPVFPRGHRWSFEKRKGVYESEVTALVRKMLEDESIREDQRFAAERWRAEERLTKKP</sequence>
<protein>
    <submittedName>
        <fullName evidence="1">Uncharacterized protein</fullName>
    </submittedName>
</protein>
<dbReference type="AlphaFoldDB" id="A0A1F6T5R9"/>
<evidence type="ECO:0000313" key="1">
    <source>
        <dbReference type="EMBL" id="OGI40482.1"/>
    </source>
</evidence>
<reference evidence="1 2" key="1">
    <citation type="journal article" date="2016" name="Nat. Commun.">
        <title>Thousands of microbial genomes shed light on interconnected biogeochemical processes in an aquifer system.</title>
        <authorList>
            <person name="Anantharaman K."/>
            <person name="Brown C.T."/>
            <person name="Hug L.A."/>
            <person name="Sharon I."/>
            <person name="Castelle C.J."/>
            <person name="Probst A.J."/>
            <person name="Thomas B.C."/>
            <person name="Singh A."/>
            <person name="Wilkins M.J."/>
            <person name="Karaoz U."/>
            <person name="Brodie E.L."/>
            <person name="Williams K.H."/>
            <person name="Hubbard S.S."/>
            <person name="Banfield J.F."/>
        </authorList>
    </citation>
    <scope>NUCLEOTIDE SEQUENCE [LARGE SCALE GENOMIC DNA]</scope>
</reference>
<accession>A0A1F6T5R9</accession>
<comment type="caution">
    <text evidence="1">The sequence shown here is derived from an EMBL/GenBank/DDBJ whole genome shotgun (WGS) entry which is preliminary data.</text>
</comment>